<evidence type="ECO:0000256" key="1">
    <source>
        <dbReference type="ARBA" id="ARBA00002486"/>
    </source>
</evidence>
<dbReference type="InterPro" id="IPR036390">
    <property type="entry name" value="WH_DNA-bd_sf"/>
</dbReference>
<keyword evidence="3" id="KW-0859">Xylose metabolism</keyword>
<sequence>MRVLRNGSKELIKEINRFKVLNIVRHQHPISRSEITKQCDLGVSTLSYIMEDLKNQGLIYEVGESSSTGGRRAKLIEFNKDFGSTISVKIEETQILVALTNMDAEILSNRSVPFQKSTSPEVVVDMIETTLKQLLTENNKEITDLLGIGILSSGLVNRHEGSVIRSSMLGWKNVSITDMLKIKFPNAQIFVDNNINGYTLAELEKGEGQENNNFLVVSIGAGLGLSVVIDRKIYYGSTGGAGEFGHTSIVVDGYDCHCGQQGCLEMYASEFYFHNKGEELMHAYPETILNTFQFSEVAEAASEGDPLAKELMHGMAKYLGHGVRNLINTFNPDKIVIAGEGSKYHHQFLDKVKRIANENFFEKVGIKTDLVITRLEDDAWLTGGALLAINHIFQEPIYEQMKAGV</sequence>
<evidence type="ECO:0000313" key="4">
    <source>
        <dbReference type="EMBL" id="MFD1019665.1"/>
    </source>
</evidence>
<dbReference type="RefSeq" id="WP_386059921.1">
    <property type="nucleotide sequence ID" value="NZ_JBHTKL010000005.1"/>
</dbReference>
<accession>A0ABW3L123</accession>
<dbReference type="InterPro" id="IPR036388">
    <property type="entry name" value="WH-like_DNA-bd_sf"/>
</dbReference>
<evidence type="ECO:0000256" key="3">
    <source>
        <dbReference type="ARBA" id="ARBA00022629"/>
    </source>
</evidence>
<dbReference type="InterPro" id="IPR000600">
    <property type="entry name" value="ROK"/>
</dbReference>
<keyword evidence="5" id="KW-1185">Reference proteome</keyword>
<reference evidence="5" key="1">
    <citation type="journal article" date="2019" name="Int. J. Syst. Evol. Microbiol.">
        <title>The Global Catalogue of Microorganisms (GCM) 10K type strain sequencing project: providing services to taxonomists for standard genome sequencing and annotation.</title>
        <authorList>
            <consortium name="The Broad Institute Genomics Platform"/>
            <consortium name="The Broad Institute Genome Sequencing Center for Infectious Disease"/>
            <person name="Wu L."/>
            <person name="Ma J."/>
        </authorList>
    </citation>
    <scope>NUCLEOTIDE SEQUENCE [LARGE SCALE GENOMIC DNA]</scope>
    <source>
        <strain evidence="5">CCUG 56607</strain>
    </source>
</reference>
<comment type="function">
    <text evidence="1">Transcriptional repressor of xylose-utilizing enzymes.</text>
</comment>
<dbReference type="Gene3D" id="3.30.420.40">
    <property type="match status" value="2"/>
</dbReference>
<comment type="caution">
    <text evidence="4">The sequence shown here is derived from an EMBL/GenBank/DDBJ whole genome shotgun (WGS) entry which is preliminary data.</text>
</comment>
<proteinExistence type="inferred from homology"/>
<evidence type="ECO:0000256" key="2">
    <source>
        <dbReference type="ARBA" id="ARBA00006479"/>
    </source>
</evidence>
<name>A0ABW3L123_9BACI</name>
<dbReference type="Gene3D" id="1.10.10.10">
    <property type="entry name" value="Winged helix-like DNA-binding domain superfamily/Winged helix DNA-binding domain"/>
    <property type="match status" value="1"/>
</dbReference>
<evidence type="ECO:0000313" key="5">
    <source>
        <dbReference type="Proteomes" id="UP001596990"/>
    </source>
</evidence>
<organism evidence="4 5">
    <name type="scientific">Thalassobacillus hwangdonensis</name>
    <dbReference type="NCBI Taxonomy" id="546108"/>
    <lineage>
        <taxon>Bacteria</taxon>
        <taxon>Bacillati</taxon>
        <taxon>Bacillota</taxon>
        <taxon>Bacilli</taxon>
        <taxon>Bacillales</taxon>
        <taxon>Bacillaceae</taxon>
        <taxon>Thalassobacillus</taxon>
    </lineage>
</organism>
<dbReference type="Pfam" id="PF00480">
    <property type="entry name" value="ROK"/>
    <property type="match status" value="1"/>
</dbReference>
<protein>
    <submittedName>
        <fullName evidence="4">ROK family protein</fullName>
    </submittedName>
</protein>
<dbReference type="PANTHER" id="PTHR18964">
    <property type="entry name" value="ROK (REPRESSOR, ORF, KINASE) FAMILY"/>
    <property type="match status" value="1"/>
</dbReference>
<gene>
    <name evidence="4" type="ORF">ACFQ2J_10830</name>
</gene>
<keyword evidence="3" id="KW-0119">Carbohydrate metabolism</keyword>
<comment type="similarity">
    <text evidence="2">Belongs to the ROK (NagC/XylR) family.</text>
</comment>
<dbReference type="SUPFAM" id="SSF46785">
    <property type="entry name" value="Winged helix' DNA-binding domain"/>
    <property type="match status" value="1"/>
</dbReference>
<dbReference type="Proteomes" id="UP001596990">
    <property type="component" value="Unassembled WGS sequence"/>
</dbReference>
<dbReference type="EMBL" id="JBHTKL010000005">
    <property type="protein sequence ID" value="MFD1019665.1"/>
    <property type="molecule type" value="Genomic_DNA"/>
</dbReference>
<dbReference type="PANTHER" id="PTHR18964:SF149">
    <property type="entry name" value="BIFUNCTIONAL UDP-N-ACETYLGLUCOSAMINE 2-EPIMERASE_N-ACETYLMANNOSAMINE KINASE"/>
    <property type="match status" value="1"/>
</dbReference>
<dbReference type="SUPFAM" id="SSF53067">
    <property type="entry name" value="Actin-like ATPase domain"/>
    <property type="match status" value="1"/>
</dbReference>
<dbReference type="InterPro" id="IPR043129">
    <property type="entry name" value="ATPase_NBD"/>
</dbReference>